<evidence type="ECO:0000313" key="4">
    <source>
        <dbReference type="EMBL" id="GGO74464.1"/>
    </source>
</evidence>
<reference evidence="4" key="2">
    <citation type="submission" date="2020-09" db="EMBL/GenBank/DDBJ databases">
        <authorList>
            <person name="Sun Q."/>
            <person name="Zhou Y."/>
        </authorList>
    </citation>
    <scope>NUCLEOTIDE SEQUENCE</scope>
    <source>
        <strain evidence="4">CGMCC 1.7086</strain>
    </source>
</reference>
<dbReference type="EC" id="3.5.1.44" evidence="3"/>
<evidence type="ECO:0000256" key="1">
    <source>
        <dbReference type="ARBA" id="ARBA00022500"/>
    </source>
</evidence>
<dbReference type="InterPro" id="IPR005659">
    <property type="entry name" value="Chemorcpt_Glu_NH3ase_CheD"/>
</dbReference>
<dbReference type="Pfam" id="PF03975">
    <property type="entry name" value="CheD"/>
    <property type="match status" value="1"/>
</dbReference>
<dbReference type="GO" id="GO:0050568">
    <property type="term" value="F:protein-glutamine glutaminase activity"/>
    <property type="evidence" value="ECO:0007669"/>
    <property type="project" value="UniProtKB-UniRule"/>
</dbReference>
<evidence type="ECO:0000256" key="3">
    <source>
        <dbReference type="HAMAP-Rule" id="MF_01440"/>
    </source>
</evidence>
<comment type="catalytic activity">
    <reaction evidence="3">
        <text>L-glutaminyl-[protein] + H2O = L-glutamyl-[protein] + NH4(+)</text>
        <dbReference type="Rhea" id="RHEA:16441"/>
        <dbReference type="Rhea" id="RHEA-COMP:10207"/>
        <dbReference type="Rhea" id="RHEA-COMP:10208"/>
        <dbReference type="ChEBI" id="CHEBI:15377"/>
        <dbReference type="ChEBI" id="CHEBI:28938"/>
        <dbReference type="ChEBI" id="CHEBI:29973"/>
        <dbReference type="ChEBI" id="CHEBI:30011"/>
        <dbReference type="EC" id="3.5.1.44"/>
    </reaction>
</comment>
<evidence type="ECO:0000256" key="2">
    <source>
        <dbReference type="ARBA" id="ARBA00022801"/>
    </source>
</evidence>
<name>A0A917Z3Z3_9ALTE</name>
<comment type="function">
    <text evidence="3">Probably deamidates glutamine residues to glutamate on methyl-accepting chemotaxis receptors (MCPs), playing an important role in chemotaxis.</text>
</comment>
<dbReference type="HAMAP" id="MF_01440">
    <property type="entry name" value="CheD"/>
    <property type="match status" value="1"/>
</dbReference>
<dbReference type="CDD" id="cd16352">
    <property type="entry name" value="CheD"/>
    <property type="match status" value="1"/>
</dbReference>
<dbReference type="Proteomes" id="UP000606935">
    <property type="component" value="Unassembled WGS sequence"/>
</dbReference>
<dbReference type="AlphaFoldDB" id="A0A917Z3Z3"/>
<organism evidence="4 5">
    <name type="scientific">Bowmanella pacifica</name>
    <dbReference type="NCBI Taxonomy" id="502051"/>
    <lineage>
        <taxon>Bacteria</taxon>
        <taxon>Pseudomonadati</taxon>
        <taxon>Pseudomonadota</taxon>
        <taxon>Gammaproteobacteria</taxon>
        <taxon>Alteromonadales</taxon>
        <taxon>Alteromonadaceae</taxon>
        <taxon>Bowmanella</taxon>
    </lineage>
</organism>
<comment type="caution">
    <text evidence="4">The sequence shown here is derived from an EMBL/GenBank/DDBJ whole genome shotgun (WGS) entry which is preliminary data.</text>
</comment>
<accession>A0A917Z3Z3</accession>
<dbReference type="PANTHER" id="PTHR35147">
    <property type="entry name" value="CHEMORECEPTOR GLUTAMINE DEAMIDASE CHED-RELATED"/>
    <property type="match status" value="1"/>
</dbReference>
<gene>
    <name evidence="4" type="primary">cheD1</name>
    <name evidence="3" type="synonym">cheD</name>
    <name evidence="4" type="ORF">GCM10010982_37350</name>
</gene>
<dbReference type="InterPro" id="IPR038592">
    <property type="entry name" value="CheD-like_sf"/>
</dbReference>
<dbReference type="PANTHER" id="PTHR35147:SF2">
    <property type="entry name" value="CHEMORECEPTOR GLUTAMINE DEAMIDASE CHED-RELATED"/>
    <property type="match status" value="1"/>
</dbReference>
<keyword evidence="1 3" id="KW-0145">Chemotaxis</keyword>
<dbReference type="Gene3D" id="3.30.1330.200">
    <property type="match status" value="1"/>
</dbReference>
<dbReference type="RefSeq" id="WP_188698884.1">
    <property type="nucleotide sequence ID" value="NZ_BMLS01000008.1"/>
</dbReference>
<comment type="similarity">
    <text evidence="3">Belongs to the CheD family.</text>
</comment>
<reference evidence="4" key="1">
    <citation type="journal article" date="2014" name="Int. J. Syst. Evol. Microbiol.">
        <title>Complete genome sequence of Corynebacterium casei LMG S-19264T (=DSM 44701T), isolated from a smear-ripened cheese.</title>
        <authorList>
            <consortium name="US DOE Joint Genome Institute (JGI-PGF)"/>
            <person name="Walter F."/>
            <person name="Albersmeier A."/>
            <person name="Kalinowski J."/>
            <person name="Ruckert C."/>
        </authorList>
    </citation>
    <scope>NUCLEOTIDE SEQUENCE</scope>
    <source>
        <strain evidence="4">CGMCC 1.7086</strain>
    </source>
</reference>
<evidence type="ECO:0000313" key="5">
    <source>
        <dbReference type="Proteomes" id="UP000606935"/>
    </source>
</evidence>
<dbReference type="SUPFAM" id="SSF64438">
    <property type="entry name" value="CNF1/YfiH-like putative cysteine hydrolases"/>
    <property type="match status" value="1"/>
</dbReference>
<keyword evidence="5" id="KW-1185">Reference proteome</keyword>
<dbReference type="InterPro" id="IPR011324">
    <property type="entry name" value="Cytotoxic_necrot_fac-like_cat"/>
</dbReference>
<protein>
    <recommendedName>
        <fullName evidence="3">Probable chemoreceptor glutamine deamidase CheD</fullName>
        <ecNumber evidence="3">3.5.1.44</ecNumber>
    </recommendedName>
</protein>
<keyword evidence="2 3" id="KW-0378">Hydrolase</keyword>
<proteinExistence type="inferred from homology"/>
<dbReference type="NCBIfam" id="NF010013">
    <property type="entry name" value="PRK13487.1"/>
    <property type="match status" value="1"/>
</dbReference>
<sequence>MNAFELNNQHLAPNRYFDRHFECEAVKILPGEYFVTADGIMIVTVLGSCVSVCLRDPVRCVGGMNHFLLPNEGGPDNSAWSDSARYGVYAMEILINHLIKLGAKRSSLEAKVFGGGNVLRGLTSNTVGERNCEFVLEFLRIEQIPVVASDLLDQYPRKVYFFPSSGKVMVRKIKSLHNTTIMDRESEYRMRIRHAPKSGGVDLF</sequence>
<dbReference type="EMBL" id="BMLS01000008">
    <property type="protein sequence ID" value="GGO74464.1"/>
    <property type="molecule type" value="Genomic_DNA"/>
</dbReference>
<dbReference type="GO" id="GO:0006935">
    <property type="term" value="P:chemotaxis"/>
    <property type="evidence" value="ECO:0007669"/>
    <property type="project" value="UniProtKB-UniRule"/>
</dbReference>